<sequence>MTTFHKLSDFSTTSEEFTKAAITTPVQIKVLTELKVVFKDTTETSKYVATAVLSDNSCTMQCTIYSETLARQYFTRDNCLMISNYMISERDGKTALIVNSKSVAFIIPNFVIKDDLVQQAAMHLADLLVTPIAEAILLPKKRRISIEGKVTKVEPPCKVKNNTLALKKIHMRDTAGKMQVSLWKEKADLPVSKGDFIVLNSEQTTIFKSKAVLSSTTETTIKKSTTADLQIVQSDGSEDEEEFQNGTIVGVQNITVYDSCPTPKCRNKKLDPSNKCPSCKQSFTADAIIKGYVCNLCVLKVDGNLQTMTMFTKVLLALFSYDKCSYSSKEFTAAILKKLPLQFQYKANNDIIVEIK</sequence>
<dbReference type="SUPFAM" id="SSF50249">
    <property type="entry name" value="Nucleic acid-binding proteins"/>
    <property type="match status" value="1"/>
</dbReference>
<proteinExistence type="predicted"/>
<dbReference type="InterPro" id="IPR012340">
    <property type="entry name" value="NA-bd_OB-fold"/>
</dbReference>
<comment type="caution">
    <text evidence="1">The sequence shown here is derived from an EMBL/GenBank/DDBJ whole genome shotgun (WGS) entry which is preliminary data.</text>
</comment>
<name>A0A9W9Z7T3_9CNID</name>
<evidence type="ECO:0000313" key="2">
    <source>
        <dbReference type="Proteomes" id="UP001163046"/>
    </source>
</evidence>
<organism evidence="1 2">
    <name type="scientific">Desmophyllum pertusum</name>
    <dbReference type="NCBI Taxonomy" id="174260"/>
    <lineage>
        <taxon>Eukaryota</taxon>
        <taxon>Metazoa</taxon>
        <taxon>Cnidaria</taxon>
        <taxon>Anthozoa</taxon>
        <taxon>Hexacorallia</taxon>
        <taxon>Scleractinia</taxon>
        <taxon>Caryophylliina</taxon>
        <taxon>Caryophylliidae</taxon>
        <taxon>Desmophyllum</taxon>
    </lineage>
</organism>
<dbReference type="OrthoDB" id="416437at2759"/>
<accession>A0A9W9Z7T3</accession>
<evidence type="ECO:0000313" key="1">
    <source>
        <dbReference type="EMBL" id="KAJ7376786.1"/>
    </source>
</evidence>
<dbReference type="Gene3D" id="2.40.50.140">
    <property type="entry name" value="Nucleic acid-binding proteins"/>
    <property type="match status" value="1"/>
</dbReference>
<keyword evidence="2" id="KW-1185">Reference proteome</keyword>
<reference evidence="1" key="1">
    <citation type="submission" date="2023-01" db="EMBL/GenBank/DDBJ databases">
        <title>Genome assembly of the deep-sea coral Lophelia pertusa.</title>
        <authorList>
            <person name="Herrera S."/>
            <person name="Cordes E."/>
        </authorList>
    </citation>
    <scope>NUCLEOTIDE SEQUENCE</scope>
    <source>
        <strain evidence="1">USNM1676648</strain>
        <tissue evidence="1">Polyp</tissue>
    </source>
</reference>
<dbReference type="EMBL" id="MU826390">
    <property type="protein sequence ID" value="KAJ7376786.1"/>
    <property type="molecule type" value="Genomic_DNA"/>
</dbReference>
<dbReference type="AlphaFoldDB" id="A0A9W9Z7T3"/>
<protein>
    <submittedName>
        <fullName evidence="1">Uncharacterized protein</fullName>
    </submittedName>
</protein>
<gene>
    <name evidence="1" type="ORF">OS493_032520</name>
</gene>
<dbReference type="Proteomes" id="UP001163046">
    <property type="component" value="Unassembled WGS sequence"/>
</dbReference>